<organism evidence="2 3">
    <name type="scientific">Symbiodinium microadriaticum</name>
    <name type="common">Dinoflagellate</name>
    <name type="synonym">Zooxanthella microadriatica</name>
    <dbReference type="NCBI Taxonomy" id="2951"/>
    <lineage>
        <taxon>Eukaryota</taxon>
        <taxon>Sar</taxon>
        <taxon>Alveolata</taxon>
        <taxon>Dinophyceae</taxon>
        <taxon>Suessiales</taxon>
        <taxon>Symbiodiniaceae</taxon>
        <taxon>Symbiodinium</taxon>
    </lineage>
</organism>
<gene>
    <name evidence="2" type="ORF">AK812_SmicGene2768</name>
</gene>
<reference evidence="2 3" key="1">
    <citation type="submission" date="2016-02" db="EMBL/GenBank/DDBJ databases">
        <title>Genome analysis of coral dinoflagellate symbionts highlights evolutionary adaptations to a symbiotic lifestyle.</title>
        <authorList>
            <person name="Aranda M."/>
            <person name="Li Y."/>
            <person name="Liew Y.J."/>
            <person name="Baumgarten S."/>
            <person name="Simakov O."/>
            <person name="Wilson M."/>
            <person name="Piel J."/>
            <person name="Ashoor H."/>
            <person name="Bougouffa S."/>
            <person name="Bajic V.B."/>
            <person name="Ryu T."/>
            <person name="Ravasi T."/>
            <person name="Bayer T."/>
            <person name="Micklem G."/>
            <person name="Kim H."/>
            <person name="Bhak J."/>
            <person name="Lajeunesse T.C."/>
            <person name="Voolstra C.R."/>
        </authorList>
    </citation>
    <scope>NUCLEOTIDE SEQUENCE [LARGE SCALE GENOMIC DNA]</scope>
    <source>
        <strain evidence="2 3">CCMP2467</strain>
    </source>
</reference>
<dbReference type="Proteomes" id="UP000186817">
    <property type="component" value="Unassembled WGS sequence"/>
</dbReference>
<feature type="domain" description="Ubiquitin-like" evidence="1">
    <location>
        <begin position="56"/>
        <end position="129"/>
    </location>
</feature>
<evidence type="ECO:0000313" key="2">
    <source>
        <dbReference type="EMBL" id="OLQ13186.1"/>
    </source>
</evidence>
<dbReference type="SUPFAM" id="SSF54236">
    <property type="entry name" value="Ubiquitin-like"/>
    <property type="match status" value="1"/>
</dbReference>
<dbReference type="EMBL" id="LSRX01000031">
    <property type="protein sequence ID" value="OLQ13186.1"/>
    <property type="molecule type" value="Genomic_DNA"/>
</dbReference>
<proteinExistence type="predicted"/>
<comment type="caution">
    <text evidence="2">The sequence shown here is derived from an EMBL/GenBank/DDBJ whole genome shotgun (WGS) entry which is preliminary data.</text>
</comment>
<dbReference type="InterPro" id="IPR029071">
    <property type="entry name" value="Ubiquitin-like_domsf"/>
</dbReference>
<keyword evidence="3" id="KW-1185">Reference proteome</keyword>
<evidence type="ECO:0000313" key="3">
    <source>
        <dbReference type="Proteomes" id="UP000186817"/>
    </source>
</evidence>
<dbReference type="Gene3D" id="3.10.20.90">
    <property type="entry name" value="Phosphatidylinositol 3-kinase Catalytic Subunit, Chain A, domain 1"/>
    <property type="match status" value="1"/>
</dbReference>
<sequence length="365" mass="40012">MLRAVLIGLESSPEGNPMNVLTGEQVEELFFRWSWFAEKEKEEETPPLSDEKDEVITLHLLQPSGRSTSCRVSLRDRISDVKMRVKCALSMTSGYVRLIRDGEELLDIKSTVKEHGLSDGETITVVFNQSYTYASLRAGEKPPWEPVRAPPEMAAGLLPVSAPEETPAAANGFLSAGLHSCAGLLTAPRSGGGLALTLAAQPALDSTHRVLGPVLTGRRCFRRLEAMAPLSLEAHPRVPIFLQLPKSEEEIPSGPPAPLRLEPFPESAAEPFAEDPEKEGDALSPEEIIDLADTELSGRDVEVAELKLATFSRERQEGVDKVEQALDSMLRRLASLEGLDETLSGQRVWVQEGSNRLLRVLKKLH</sequence>
<evidence type="ECO:0000259" key="1">
    <source>
        <dbReference type="PROSITE" id="PS50053"/>
    </source>
</evidence>
<dbReference type="OrthoDB" id="438131at2759"/>
<dbReference type="AlphaFoldDB" id="A0A1Q9F0C7"/>
<dbReference type="PROSITE" id="PS50053">
    <property type="entry name" value="UBIQUITIN_2"/>
    <property type="match status" value="1"/>
</dbReference>
<accession>A0A1Q9F0C7</accession>
<dbReference type="InterPro" id="IPR000626">
    <property type="entry name" value="Ubiquitin-like_dom"/>
</dbReference>
<name>A0A1Q9F0C7_SYMMI</name>
<dbReference type="CDD" id="cd17039">
    <property type="entry name" value="Ubl_ubiquitin_like"/>
    <property type="match status" value="1"/>
</dbReference>
<protein>
    <recommendedName>
        <fullName evidence="1">Ubiquitin-like domain-containing protein</fullName>
    </recommendedName>
</protein>